<evidence type="ECO:0000313" key="4">
    <source>
        <dbReference type="Proteomes" id="UP000094622"/>
    </source>
</evidence>
<keyword evidence="1" id="KW-0175">Coiled coil</keyword>
<reference evidence="3 4" key="1">
    <citation type="submission" date="2016-07" db="EMBL/GenBank/DDBJ databases">
        <title>Draft Genome Sequence of Methylobrevis pamukkalensis PK2.</title>
        <authorList>
            <person name="Vasilenko O.V."/>
            <person name="Doronina N.V."/>
            <person name="Shmareva M.N."/>
            <person name="Tarlachkov S.V."/>
            <person name="Mustakhimov I."/>
            <person name="Trotsenko Y.A."/>
        </authorList>
    </citation>
    <scope>NUCLEOTIDE SEQUENCE [LARGE SCALE GENOMIC DNA]</scope>
    <source>
        <strain evidence="3 4">PK2</strain>
    </source>
</reference>
<sequence>MKRLAEIDDAEDRQARKSAVETAQAAFDAARARGETLKTAEAELRLARDRRTAADQALKQYRAALVRARELQDGLRAAERQREDAIGRRRDAAGAIEAARLEAEVAEAGEQELRERLARLEAAERARAASARLADLKTRLAAAEAVRAAIEAGEAELPRVKLPPGAIDLLQATEIDIAKLKAVDEAARATVTVDYEAGASGRVTLNGTPLGDGEERRYDGQARIALPGIGTLTLRSNQPAQSDNRLEKAEEKRRQLLASMGVADLVAARAAQVRAQQIEAELRERHAQLLQLAPAGLAKLREEVEASAAIDVALLELKEDPGATRAALADAEARRKAARQAVREVEPLQASAGDAFVAAETALAGLKADLVQVDALLGPENVRTDRESALAAAFADLDVAFAGAEAQAARLRAAAGDLESAEAALKRARSVADAAEKEAGALRETIAGLNAAIRAKSDEAVEELWRETATRSALPSGVWRPSRWRRPS</sequence>
<feature type="coiled-coil region" evidence="1">
    <location>
        <begin position="411"/>
        <end position="452"/>
    </location>
</feature>
<evidence type="ECO:0000256" key="2">
    <source>
        <dbReference type="SAM" id="MobiDB-lite"/>
    </source>
</evidence>
<accession>A0A1E3H3X9</accession>
<dbReference type="EMBL" id="MCRJ01000031">
    <property type="protein sequence ID" value="ODN71057.1"/>
    <property type="molecule type" value="Genomic_DNA"/>
</dbReference>
<keyword evidence="4" id="KW-1185">Reference proteome</keyword>
<evidence type="ECO:0000313" key="3">
    <source>
        <dbReference type="EMBL" id="ODN71057.1"/>
    </source>
</evidence>
<organism evidence="3 4">
    <name type="scientific">Methylobrevis pamukkalensis</name>
    <dbReference type="NCBI Taxonomy" id="1439726"/>
    <lineage>
        <taxon>Bacteria</taxon>
        <taxon>Pseudomonadati</taxon>
        <taxon>Pseudomonadota</taxon>
        <taxon>Alphaproteobacteria</taxon>
        <taxon>Hyphomicrobiales</taxon>
        <taxon>Pleomorphomonadaceae</taxon>
        <taxon>Methylobrevis</taxon>
    </lineage>
</organism>
<dbReference type="AlphaFoldDB" id="A0A1E3H3X9"/>
<gene>
    <name evidence="3" type="ORF">A6302_01618</name>
</gene>
<feature type="region of interest" description="Disordered" evidence="2">
    <location>
        <begin position="469"/>
        <end position="488"/>
    </location>
</feature>
<proteinExistence type="predicted"/>
<feature type="coiled-coil region" evidence="1">
    <location>
        <begin position="37"/>
        <end position="146"/>
    </location>
</feature>
<comment type="caution">
    <text evidence="3">The sequence shown here is derived from an EMBL/GenBank/DDBJ whole genome shotgun (WGS) entry which is preliminary data.</text>
</comment>
<name>A0A1E3H3X9_9HYPH</name>
<dbReference type="RefSeq" id="WP_425349130.1">
    <property type="nucleotide sequence ID" value="NZ_MCRJ01000031.1"/>
</dbReference>
<evidence type="ECO:0000256" key="1">
    <source>
        <dbReference type="SAM" id="Coils"/>
    </source>
</evidence>
<protein>
    <submittedName>
        <fullName evidence="3">Uncharacterized protein</fullName>
    </submittedName>
</protein>
<dbReference type="Proteomes" id="UP000094622">
    <property type="component" value="Unassembled WGS sequence"/>
</dbReference>